<sequence>MFYKTLPIYNKTEFNKLKELYSKLEQSINCLNNATIELNSVPSFNNFLGDVTSGIKWTWAQDSTGIAYFDQFLKSIDFYNNIGLDNLHIRGASFITINEKTISYSDFHLDVMTEYKAPNNPETNILTVLFPLYELEKAMGHLEYKENSATHLYRYKTSELFVWDSCQFEHRTQPYTLNKACKRVLVSINLSTNKDWAKSALDKTTLSQGNFYSIKSLI</sequence>
<dbReference type="EMBL" id="MN738873">
    <property type="protein sequence ID" value="QHT29238.1"/>
    <property type="molecule type" value="Genomic_DNA"/>
</dbReference>
<dbReference type="AlphaFoldDB" id="A0A6C0EJQ2"/>
<protein>
    <recommendedName>
        <fullName evidence="2">Prolyl 4-hydroxylase alpha subunit Fe(2+) 2OG dioxygenase domain-containing protein</fullName>
    </recommendedName>
</protein>
<evidence type="ECO:0008006" key="2">
    <source>
        <dbReference type="Google" id="ProtNLM"/>
    </source>
</evidence>
<evidence type="ECO:0000313" key="1">
    <source>
        <dbReference type="EMBL" id="QHT29238.1"/>
    </source>
</evidence>
<proteinExistence type="predicted"/>
<organism evidence="1">
    <name type="scientific">viral metagenome</name>
    <dbReference type="NCBI Taxonomy" id="1070528"/>
    <lineage>
        <taxon>unclassified sequences</taxon>
        <taxon>metagenomes</taxon>
        <taxon>organismal metagenomes</taxon>
    </lineage>
</organism>
<accession>A0A6C0EJQ2</accession>
<reference evidence="1" key="1">
    <citation type="journal article" date="2020" name="Nature">
        <title>Giant virus diversity and host interactions through global metagenomics.</title>
        <authorList>
            <person name="Schulz F."/>
            <person name="Roux S."/>
            <person name="Paez-Espino D."/>
            <person name="Jungbluth S."/>
            <person name="Walsh D.A."/>
            <person name="Denef V.J."/>
            <person name="McMahon K.D."/>
            <person name="Konstantinidis K.T."/>
            <person name="Eloe-Fadrosh E.A."/>
            <person name="Kyrpides N.C."/>
            <person name="Woyke T."/>
        </authorList>
    </citation>
    <scope>NUCLEOTIDE SEQUENCE</scope>
    <source>
        <strain evidence="1">GVMAG-M-3300001351-8</strain>
    </source>
</reference>
<name>A0A6C0EJQ2_9ZZZZ</name>